<keyword evidence="4 5" id="KW-0472">Membrane</keyword>
<dbReference type="RefSeq" id="WP_192461927.1">
    <property type="nucleotide sequence ID" value="NZ_JACYFJ010000002.1"/>
</dbReference>
<dbReference type="Pfam" id="PF01740">
    <property type="entry name" value="STAS"/>
    <property type="match status" value="1"/>
</dbReference>
<evidence type="ECO:0000256" key="4">
    <source>
        <dbReference type="ARBA" id="ARBA00023136"/>
    </source>
</evidence>
<dbReference type="NCBIfam" id="TIGR00815">
    <property type="entry name" value="sulP"/>
    <property type="match status" value="1"/>
</dbReference>
<comment type="caution">
    <text evidence="7">The sequence shown here is derived from an EMBL/GenBank/DDBJ whole genome shotgun (WGS) entry which is preliminary data.</text>
</comment>
<feature type="transmembrane region" description="Helical" evidence="5">
    <location>
        <begin position="50"/>
        <end position="66"/>
    </location>
</feature>
<sequence>MLKKYFPILDWLPTYQKKYLSGDISAGVTVGIMLIPQGMAYAMIAGLPPVFGLYASLIPQIIYALMGTSRQLAVGPVAMDSLLVASGLGALALSGIEEYIAMAIFLALFMGLIQLLLGVLKMGFLVNFLSKPVISGFTSAAALIIGFSQLKHLLGTNLERSNEVHGYLQHITYLFDQINWYTLGIGAIAILILKILKKVNRKIPAALIVVTLGIASVYLFKLDDFGVKIVEEIPDGLPTFVLPTMDFSRISELLPMALTLSLIAFMEAISVAKAIEVNHKEYEIDANQELVALGTANIIGSLFQSYPTTGGLSRTAVNDQSGAKTGVAALISAFIVGLTLLFLTPIFYFLPNAILGAIIMVAVFGLIDLKYPLKLYKNRKDEFFLLLITFLITLFVGIKEGILLGVLISLLLLVYRTSKPHMAVLGKIKNTDYFKNVSRFTDDVEQNKKVVVIRFDSQLYFGNKDYFKRQLLKTINKNPIKPEAIIIKAEPINYIDSSAVFMLEILIEELKEQGIKVMFSNVIGPTRDIIQKSGLLEKIGKEHFFVNTIDAYHFALNQTPKSKIQDKISLQVK</sequence>
<dbReference type="InterPro" id="IPR036513">
    <property type="entry name" value="STAS_dom_sf"/>
</dbReference>
<evidence type="ECO:0000256" key="5">
    <source>
        <dbReference type="SAM" id="Phobius"/>
    </source>
</evidence>
<feature type="transmembrane region" description="Helical" evidence="5">
    <location>
        <begin position="99"/>
        <end position="120"/>
    </location>
</feature>
<keyword evidence="2 5" id="KW-0812">Transmembrane</keyword>
<accession>A0ABV8JSW4</accession>
<evidence type="ECO:0000313" key="7">
    <source>
        <dbReference type="EMBL" id="MFC4097226.1"/>
    </source>
</evidence>
<evidence type="ECO:0000259" key="6">
    <source>
        <dbReference type="PROSITE" id="PS50801"/>
    </source>
</evidence>
<proteinExistence type="predicted"/>
<feature type="transmembrane region" description="Helical" evidence="5">
    <location>
        <begin position="353"/>
        <end position="371"/>
    </location>
</feature>
<feature type="domain" description="STAS" evidence="6">
    <location>
        <begin position="440"/>
        <end position="555"/>
    </location>
</feature>
<keyword evidence="8" id="KW-1185">Reference proteome</keyword>
<dbReference type="PROSITE" id="PS50801">
    <property type="entry name" value="STAS"/>
    <property type="match status" value="1"/>
</dbReference>
<dbReference type="InterPro" id="IPR001902">
    <property type="entry name" value="SLC26A/SulP_fam"/>
</dbReference>
<feature type="transmembrane region" description="Helical" evidence="5">
    <location>
        <begin position="383"/>
        <end position="415"/>
    </location>
</feature>
<dbReference type="PROSITE" id="PS01130">
    <property type="entry name" value="SLC26A"/>
    <property type="match status" value="1"/>
</dbReference>
<dbReference type="InterPro" id="IPR018045">
    <property type="entry name" value="S04_transporter_CS"/>
</dbReference>
<dbReference type="Gene3D" id="3.30.750.24">
    <property type="entry name" value="STAS domain"/>
    <property type="match status" value="1"/>
</dbReference>
<gene>
    <name evidence="7" type="ORF">ACFOUT_15145</name>
</gene>
<feature type="transmembrane region" description="Helical" evidence="5">
    <location>
        <begin position="253"/>
        <end position="272"/>
    </location>
</feature>
<feature type="transmembrane region" description="Helical" evidence="5">
    <location>
        <begin position="132"/>
        <end position="150"/>
    </location>
</feature>
<evidence type="ECO:0000256" key="3">
    <source>
        <dbReference type="ARBA" id="ARBA00022989"/>
    </source>
</evidence>
<reference evidence="8" key="1">
    <citation type="journal article" date="2019" name="Int. J. Syst. Evol. Microbiol.">
        <title>The Global Catalogue of Microorganisms (GCM) 10K type strain sequencing project: providing services to taxonomists for standard genome sequencing and annotation.</title>
        <authorList>
            <consortium name="The Broad Institute Genomics Platform"/>
            <consortium name="The Broad Institute Genome Sequencing Center for Infectious Disease"/>
            <person name="Wu L."/>
            <person name="Ma J."/>
        </authorList>
    </citation>
    <scope>NUCLEOTIDE SEQUENCE [LARGE SCALE GENOMIC DNA]</scope>
    <source>
        <strain evidence="8">CECT 7477</strain>
    </source>
</reference>
<comment type="subcellular location">
    <subcellularLocation>
        <location evidence="1">Membrane</location>
        <topology evidence="1">Multi-pass membrane protein</topology>
    </subcellularLocation>
</comment>
<dbReference type="SUPFAM" id="SSF52091">
    <property type="entry name" value="SpoIIaa-like"/>
    <property type="match status" value="1"/>
</dbReference>
<dbReference type="PANTHER" id="PTHR11814">
    <property type="entry name" value="SULFATE TRANSPORTER"/>
    <property type="match status" value="1"/>
</dbReference>
<evidence type="ECO:0000256" key="2">
    <source>
        <dbReference type="ARBA" id="ARBA00022692"/>
    </source>
</evidence>
<evidence type="ECO:0000256" key="1">
    <source>
        <dbReference type="ARBA" id="ARBA00004141"/>
    </source>
</evidence>
<protein>
    <submittedName>
        <fullName evidence="7">SulP family inorganic anion transporter</fullName>
    </submittedName>
</protein>
<dbReference type="Proteomes" id="UP001595814">
    <property type="component" value="Unassembled WGS sequence"/>
</dbReference>
<feature type="transmembrane region" description="Helical" evidence="5">
    <location>
        <begin position="178"/>
        <end position="196"/>
    </location>
</feature>
<organism evidence="7 8">
    <name type="scientific">Euzebyella saccharophila</name>
    <dbReference type="NCBI Taxonomy" id="679664"/>
    <lineage>
        <taxon>Bacteria</taxon>
        <taxon>Pseudomonadati</taxon>
        <taxon>Bacteroidota</taxon>
        <taxon>Flavobacteriia</taxon>
        <taxon>Flavobacteriales</taxon>
        <taxon>Flavobacteriaceae</taxon>
        <taxon>Euzebyella</taxon>
    </lineage>
</organism>
<dbReference type="InterPro" id="IPR002645">
    <property type="entry name" value="STAS_dom"/>
</dbReference>
<keyword evidence="3 5" id="KW-1133">Transmembrane helix</keyword>
<feature type="transmembrane region" description="Helical" evidence="5">
    <location>
        <begin position="73"/>
        <end position="93"/>
    </location>
</feature>
<evidence type="ECO:0000313" key="8">
    <source>
        <dbReference type="Proteomes" id="UP001595814"/>
    </source>
</evidence>
<feature type="transmembrane region" description="Helical" evidence="5">
    <location>
        <begin position="327"/>
        <end position="347"/>
    </location>
</feature>
<name>A0ABV8JSW4_9FLAO</name>
<dbReference type="CDD" id="cd07042">
    <property type="entry name" value="STAS_SulP_like_sulfate_transporter"/>
    <property type="match status" value="1"/>
</dbReference>
<dbReference type="Pfam" id="PF00916">
    <property type="entry name" value="Sulfate_transp"/>
    <property type="match status" value="1"/>
</dbReference>
<feature type="transmembrane region" description="Helical" evidence="5">
    <location>
        <begin position="203"/>
        <end position="220"/>
    </location>
</feature>
<dbReference type="InterPro" id="IPR011547">
    <property type="entry name" value="SLC26A/SulP_dom"/>
</dbReference>
<dbReference type="EMBL" id="JBHSAW010000010">
    <property type="protein sequence ID" value="MFC4097226.1"/>
    <property type="molecule type" value="Genomic_DNA"/>
</dbReference>